<evidence type="ECO:0000313" key="3">
    <source>
        <dbReference type="EMBL" id="MED6133862.1"/>
    </source>
</evidence>
<sequence length="662" mass="74289">MGKKKACQNVKVPRPLNAVEQRLYGWVEESIFTQPSVLEDSLPELRRRMSLTEDVAAEGDFVLEAAGPSNRLPFQESEGNPHFLWVYQELFTRLGVRLPFTNFQKEVMTRCQVAVSQLHLNGWGLLRTFERVCLHFGFRPTGRLFLYIYDILIPPSGYGFISFQARQGCKLFGSFEESIQEFKWHYFKVLPAPGCRAFWLDDRGNPFPWVYWNRGVRDFVIHNLDPLETAAFDFLVSLPAGLPKKNNLTCRWILYNPDVVVGKFLDDLLLVKMKKTKLDRMMAMMVDPSRMAHRAILPTGVPSATAAAAATAASSTVAELSANPATPAVQVPPPPPASSRAKKSSSKRERPEAVNVEGEEGAKEDPEADLRHKRRWREKGKEKGKEEDVIDRVLGEDAAWEHAVNPLDLAFPKEYNYQKALDGRLTSSSVRKHLEGMLPDQLLGESWRLQCQALACQQLGLESALKAKTKAEEELLYVKDQLSVLKAERGSALEYLPLKEKADSLAQQLSQKELDEDLKVLKAQLEFAQLSVSKDQKRAESAESNAKTLAASLETVQAELTKARDEANYWCIEWKSLGTEAQETYQETLEIVLDQVSHLCPGVDFSAITLKTRWDPKGKRIHVPEELLGDGAEVAETLPEVVPEHQQEQGNASAGVSGECLT</sequence>
<reference evidence="3 4" key="1">
    <citation type="journal article" date="2023" name="Plants (Basel)">
        <title>Bridging the Gap: Combining Genomics and Transcriptomics Approaches to Understand Stylosanthes scabra, an Orphan Legume from the Brazilian Caatinga.</title>
        <authorList>
            <person name="Ferreira-Neto J.R.C."/>
            <person name="da Silva M.D."/>
            <person name="Binneck E."/>
            <person name="de Melo N.F."/>
            <person name="da Silva R.H."/>
            <person name="de Melo A.L.T.M."/>
            <person name="Pandolfi V."/>
            <person name="Bustamante F.O."/>
            <person name="Brasileiro-Vidal A.C."/>
            <person name="Benko-Iseppon A.M."/>
        </authorList>
    </citation>
    <scope>NUCLEOTIDE SEQUENCE [LARGE SCALE GENOMIC DNA]</scope>
    <source>
        <tissue evidence="3">Leaves</tissue>
    </source>
</reference>
<feature type="region of interest" description="Disordered" evidence="2">
    <location>
        <begin position="325"/>
        <end position="385"/>
    </location>
</feature>
<evidence type="ECO:0000256" key="2">
    <source>
        <dbReference type="SAM" id="MobiDB-lite"/>
    </source>
</evidence>
<comment type="caution">
    <text evidence="3">The sequence shown here is derived from an EMBL/GenBank/DDBJ whole genome shotgun (WGS) entry which is preliminary data.</text>
</comment>
<dbReference type="PANTHER" id="PTHR31099">
    <property type="entry name" value="OS06G0165300 PROTEIN"/>
    <property type="match status" value="1"/>
</dbReference>
<protein>
    <recommendedName>
        <fullName evidence="5">Transposase (Putative), gypsy type</fullName>
    </recommendedName>
</protein>
<dbReference type="EMBL" id="JASCZI010060556">
    <property type="protein sequence ID" value="MED6133862.1"/>
    <property type="molecule type" value="Genomic_DNA"/>
</dbReference>
<organism evidence="3 4">
    <name type="scientific">Stylosanthes scabra</name>
    <dbReference type="NCBI Taxonomy" id="79078"/>
    <lineage>
        <taxon>Eukaryota</taxon>
        <taxon>Viridiplantae</taxon>
        <taxon>Streptophyta</taxon>
        <taxon>Embryophyta</taxon>
        <taxon>Tracheophyta</taxon>
        <taxon>Spermatophyta</taxon>
        <taxon>Magnoliopsida</taxon>
        <taxon>eudicotyledons</taxon>
        <taxon>Gunneridae</taxon>
        <taxon>Pentapetalae</taxon>
        <taxon>rosids</taxon>
        <taxon>fabids</taxon>
        <taxon>Fabales</taxon>
        <taxon>Fabaceae</taxon>
        <taxon>Papilionoideae</taxon>
        <taxon>50 kb inversion clade</taxon>
        <taxon>dalbergioids sensu lato</taxon>
        <taxon>Dalbergieae</taxon>
        <taxon>Pterocarpus clade</taxon>
        <taxon>Stylosanthes</taxon>
    </lineage>
</organism>
<gene>
    <name evidence="3" type="ORF">PIB30_032211</name>
</gene>
<evidence type="ECO:0000313" key="4">
    <source>
        <dbReference type="Proteomes" id="UP001341840"/>
    </source>
</evidence>
<evidence type="ECO:0008006" key="5">
    <source>
        <dbReference type="Google" id="ProtNLM"/>
    </source>
</evidence>
<keyword evidence="4" id="KW-1185">Reference proteome</keyword>
<keyword evidence="1" id="KW-0175">Coiled coil</keyword>
<accession>A0ABU6SBY2</accession>
<evidence type="ECO:0000256" key="1">
    <source>
        <dbReference type="SAM" id="Coils"/>
    </source>
</evidence>
<dbReference type="PANTHER" id="PTHR31099:SF28">
    <property type="entry name" value="F5J5.12"/>
    <property type="match status" value="1"/>
</dbReference>
<name>A0ABU6SBY2_9FABA</name>
<feature type="coiled-coil region" evidence="1">
    <location>
        <begin position="511"/>
        <end position="566"/>
    </location>
</feature>
<feature type="region of interest" description="Disordered" evidence="2">
    <location>
        <begin position="643"/>
        <end position="662"/>
    </location>
</feature>
<dbReference type="Proteomes" id="UP001341840">
    <property type="component" value="Unassembled WGS sequence"/>
</dbReference>
<proteinExistence type="predicted"/>
<feature type="compositionally biased region" description="Basic and acidic residues" evidence="2">
    <location>
        <begin position="360"/>
        <end position="370"/>
    </location>
</feature>